<keyword evidence="4" id="KW-1185">Reference proteome</keyword>
<dbReference type="EMBL" id="CM000883">
    <property type="protein sequence ID" value="PNT64065.1"/>
    <property type="molecule type" value="Genomic_DNA"/>
</dbReference>
<dbReference type="InParanoid" id="A0A2K2CPV3"/>
<dbReference type="Proteomes" id="UP000008810">
    <property type="component" value="Chromosome 4"/>
</dbReference>
<feature type="compositionally biased region" description="Pro residues" evidence="1">
    <location>
        <begin position="70"/>
        <end position="79"/>
    </location>
</feature>
<feature type="region of interest" description="Disordered" evidence="1">
    <location>
        <begin position="63"/>
        <end position="114"/>
    </location>
</feature>
<gene>
    <name evidence="2" type="ORF">BRADI_4g24023v3</name>
</gene>
<feature type="compositionally biased region" description="Low complexity" evidence="1">
    <location>
        <begin position="80"/>
        <end position="97"/>
    </location>
</feature>
<sequence>MPPPSSTGKKTRPRTPERSSSSSPTSFPMDSPPPTPSGTAGGFPISPATAALSIPHAGSRALVCSSSSLPPYPSPPDLLDPPLELTSRRSSPAARSPGARRLRRSSQAPSFPGS</sequence>
<protein>
    <submittedName>
        <fullName evidence="2 3">Uncharacterized protein</fullName>
    </submittedName>
</protein>
<proteinExistence type="predicted"/>
<dbReference type="EnsemblPlants" id="PNT64065">
    <property type="protein sequence ID" value="PNT64065"/>
    <property type="gene ID" value="BRADI_4g24023v3"/>
</dbReference>
<reference evidence="2 3" key="1">
    <citation type="journal article" date="2010" name="Nature">
        <title>Genome sequencing and analysis of the model grass Brachypodium distachyon.</title>
        <authorList>
            <consortium name="International Brachypodium Initiative"/>
        </authorList>
    </citation>
    <scope>NUCLEOTIDE SEQUENCE [LARGE SCALE GENOMIC DNA]</scope>
    <source>
        <strain evidence="2 3">Bd21</strain>
    </source>
</reference>
<reference evidence="2" key="2">
    <citation type="submission" date="2017-06" db="EMBL/GenBank/DDBJ databases">
        <title>WGS assembly of Brachypodium distachyon.</title>
        <authorList>
            <consortium name="The International Brachypodium Initiative"/>
            <person name="Lucas S."/>
            <person name="Harmon-Smith M."/>
            <person name="Lail K."/>
            <person name="Tice H."/>
            <person name="Grimwood J."/>
            <person name="Bruce D."/>
            <person name="Barry K."/>
            <person name="Shu S."/>
            <person name="Lindquist E."/>
            <person name="Wang M."/>
            <person name="Pitluck S."/>
            <person name="Vogel J.P."/>
            <person name="Garvin D.F."/>
            <person name="Mockler T.C."/>
            <person name="Schmutz J."/>
            <person name="Rokhsar D."/>
            <person name="Bevan M.W."/>
        </authorList>
    </citation>
    <scope>NUCLEOTIDE SEQUENCE</scope>
    <source>
        <strain evidence="2">Bd21</strain>
    </source>
</reference>
<evidence type="ECO:0000256" key="1">
    <source>
        <dbReference type="SAM" id="MobiDB-lite"/>
    </source>
</evidence>
<reference evidence="3" key="3">
    <citation type="submission" date="2018-08" db="UniProtKB">
        <authorList>
            <consortium name="EnsemblPlants"/>
        </authorList>
    </citation>
    <scope>IDENTIFICATION</scope>
    <source>
        <strain evidence="3">cv. Bd21</strain>
    </source>
</reference>
<evidence type="ECO:0000313" key="4">
    <source>
        <dbReference type="Proteomes" id="UP000008810"/>
    </source>
</evidence>
<feature type="compositionally biased region" description="Low complexity" evidence="1">
    <location>
        <begin position="18"/>
        <end position="29"/>
    </location>
</feature>
<name>A0A2K2CPV3_BRADI</name>
<accession>A0A2K2CPV3</accession>
<organism evidence="2">
    <name type="scientific">Brachypodium distachyon</name>
    <name type="common">Purple false brome</name>
    <name type="synonym">Trachynia distachya</name>
    <dbReference type="NCBI Taxonomy" id="15368"/>
    <lineage>
        <taxon>Eukaryota</taxon>
        <taxon>Viridiplantae</taxon>
        <taxon>Streptophyta</taxon>
        <taxon>Embryophyta</taxon>
        <taxon>Tracheophyta</taxon>
        <taxon>Spermatophyta</taxon>
        <taxon>Magnoliopsida</taxon>
        <taxon>Liliopsida</taxon>
        <taxon>Poales</taxon>
        <taxon>Poaceae</taxon>
        <taxon>BOP clade</taxon>
        <taxon>Pooideae</taxon>
        <taxon>Stipodae</taxon>
        <taxon>Brachypodieae</taxon>
        <taxon>Brachypodium</taxon>
    </lineage>
</organism>
<evidence type="ECO:0000313" key="3">
    <source>
        <dbReference type="EnsemblPlants" id="PNT64065"/>
    </source>
</evidence>
<dbReference type="AlphaFoldDB" id="A0A2K2CPV3"/>
<dbReference type="Gramene" id="PNT64065">
    <property type="protein sequence ID" value="PNT64065"/>
    <property type="gene ID" value="BRADI_4g24023v3"/>
</dbReference>
<feature type="region of interest" description="Disordered" evidence="1">
    <location>
        <begin position="1"/>
        <end position="49"/>
    </location>
</feature>
<evidence type="ECO:0000313" key="2">
    <source>
        <dbReference type="EMBL" id="PNT64065.1"/>
    </source>
</evidence>